<keyword evidence="3" id="KW-1185">Reference proteome</keyword>
<gene>
    <name evidence="2" type="ORF">Q9313_27460</name>
</gene>
<evidence type="ECO:0000313" key="3">
    <source>
        <dbReference type="Proteomes" id="UP001234585"/>
    </source>
</evidence>
<keyword evidence="2" id="KW-0614">Plasmid</keyword>
<dbReference type="AlphaFoldDB" id="A0AA50CS81"/>
<protein>
    <submittedName>
        <fullName evidence="2">TraH family protein</fullName>
    </submittedName>
</protein>
<feature type="compositionally biased region" description="Acidic residues" evidence="1">
    <location>
        <begin position="166"/>
        <end position="175"/>
    </location>
</feature>
<geneLocation type="plasmid" evidence="2 3">
    <name>unnamed5</name>
</geneLocation>
<dbReference type="RefSeq" id="WP_306041410.1">
    <property type="nucleotide sequence ID" value="NZ_CP132307.1"/>
</dbReference>
<dbReference type="Pfam" id="PF06871">
    <property type="entry name" value="TraH_2"/>
    <property type="match status" value="1"/>
</dbReference>
<dbReference type="InterPro" id="IPR010680">
    <property type="entry name" value="TraH_2"/>
</dbReference>
<name>A0AA50CS81_9HYPH</name>
<evidence type="ECO:0000256" key="1">
    <source>
        <dbReference type="SAM" id="MobiDB-lite"/>
    </source>
</evidence>
<dbReference type="NCBIfam" id="NF010417">
    <property type="entry name" value="PRK13843.1"/>
    <property type="match status" value="1"/>
</dbReference>
<feature type="compositionally biased region" description="Acidic residues" evidence="1">
    <location>
        <begin position="183"/>
        <end position="192"/>
    </location>
</feature>
<dbReference type="EMBL" id="CP132307">
    <property type="protein sequence ID" value="WLS01121.1"/>
    <property type="molecule type" value="Genomic_DNA"/>
</dbReference>
<reference evidence="2 3" key="1">
    <citation type="submission" date="2023-08" db="EMBL/GenBank/DDBJ databases">
        <title>Pathogen: clinical or host-associated sample.</title>
        <authorList>
            <person name="Hergert J."/>
            <person name="Casey R."/>
            <person name="Wagner J."/>
            <person name="Young E.L."/>
            <person name="Oakeson K.F."/>
        </authorList>
    </citation>
    <scope>NUCLEOTIDE SEQUENCE [LARGE SCALE GENOMIC DNA]</scope>
    <source>
        <strain evidence="2 3">1760953</strain>
        <plasmid evidence="2 3">unnamed5</plasmid>
    </source>
</reference>
<dbReference type="Proteomes" id="UP001234585">
    <property type="component" value="Plasmid unnamed5"/>
</dbReference>
<feature type="region of interest" description="Disordered" evidence="1">
    <location>
        <begin position="156"/>
        <end position="209"/>
    </location>
</feature>
<organism evidence="2 3">
    <name type="scientific">Shinella sumterensis</name>
    <dbReference type="NCBI Taxonomy" id="1967501"/>
    <lineage>
        <taxon>Bacteria</taxon>
        <taxon>Pseudomonadati</taxon>
        <taxon>Pseudomonadota</taxon>
        <taxon>Alphaproteobacteria</taxon>
        <taxon>Hyphomicrobiales</taxon>
        <taxon>Rhizobiaceae</taxon>
        <taxon>Shinella</taxon>
    </lineage>
</organism>
<accession>A0AA50CS81</accession>
<sequence>MLESALIEKCADPSLTPAIVRQFVETAGAPDPLAITVKSGGRLILVPKPTTPDDAMAIVREHVGRAVVRVGLTQLPAGVGVKDAAELKPDVVDACENLRMGTKMFAKIMRIVAKWYGNPTSKDVLPQIFEDAVFSWKTGEFEGVSVFQAEEPGTNWKLPAVKKQDDEEQADDDPVEGASPDDAAAEAEAEETDTGRAGIRVDLSRINGG</sequence>
<proteinExistence type="predicted"/>
<evidence type="ECO:0000313" key="2">
    <source>
        <dbReference type="EMBL" id="WLS01121.1"/>
    </source>
</evidence>